<reference evidence="1 2" key="1">
    <citation type="submission" date="2019-03" db="EMBL/GenBank/DDBJ databases">
        <title>An improved genome assembly of the fluke Schistosoma japonicum.</title>
        <authorList>
            <person name="Hu W."/>
            <person name="Luo F."/>
            <person name="Yin M."/>
            <person name="Mo X."/>
            <person name="Sun C."/>
            <person name="Wu Q."/>
            <person name="Zhu B."/>
            <person name="Xiang M."/>
            <person name="Wang J."/>
            <person name="Wang Y."/>
            <person name="Zhang T."/>
            <person name="Xu B."/>
            <person name="Zheng H."/>
            <person name="Feng Z."/>
        </authorList>
    </citation>
    <scope>NUCLEOTIDE SEQUENCE [LARGE SCALE GENOMIC DNA]</scope>
    <source>
        <strain evidence="1">HuSjv2</strain>
        <tissue evidence="1">Worms</tissue>
    </source>
</reference>
<dbReference type="OrthoDB" id="565552at2759"/>
<sequence length="116" mass="13408">MSPSDRFNCNTISKHMSLQWRYHRTADTLLTFMVDMTITAEPMRNEGIASRSRRTPESTMLTIKCVLDLVSDINLVIRLQTMGSLRKALICQCGKKMTVFETQRTRDGYCFRCTEC</sequence>
<accession>A0A4Z2DRZ1</accession>
<organism evidence="1 2">
    <name type="scientific">Schistosoma japonicum</name>
    <name type="common">Blood fluke</name>
    <dbReference type="NCBI Taxonomy" id="6182"/>
    <lineage>
        <taxon>Eukaryota</taxon>
        <taxon>Metazoa</taxon>
        <taxon>Spiralia</taxon>
        <taxon>Lophotrochozoa</taxon>
        <taxon>Platyhelminthes</taxon>
        <taxon>Trematoda</taxon>
        <taxon>Digenea</taxon>
        <taxon>Strigeidida</taxon>
        <taxon>Schistosomatoidea</taxon>
        <taxon>Schistosomatidae</taxon>
        <taxon>Schistosoma</taxon>
    </lineage>
</organism>
<protein>
    <submittedName>
        <fullName evidence="1">Uncharacterized protein</fullName>
    </submittedName>
</protein>
<name>A0A4Z2DRZ1_SCHJA</name>
<dbReference type="Proteomes" id="UP000311919">
    <property type="component" value="Unassembled WGS sequence"/>
</dbReference>
<keyword evidence="2" id="KW-1185">Reference proteome</keyword>
<dbReference type="EMBL" id="SKCS01000051">
    <property type="protein sequence ID" value="TNN19335.1"/>
    <property type="molecule type" value="Genomic_DNA"/>
</dbReference>
<evidence type="ECO:0000313" key="2">
    <source>
        <dbReference type="Proteomes" id="UP000311919"/>
    </source>
</evidence>
<dbReference type="EMBL" id="SKCS01000051">
    <property type="protein sequence ID" value="TNN19334.1"/>
    <property type="molecule type" value="Genomic_DNA"/>
</dbReference>
<comment type="caution">
    <text evidence="1">The sequence shown here is derived from an EMBL/GenBank/DDBJ whole genome shotgun (WGS) entry which is preliminary data.</text>
</comment>
<dbReference type="AlphaFoldDB" id="A0A4Z2DRZ1"/>
<gene>
    <name evidence="1" type="ORF">EWB00_009066</name>
</gene>
<evidence type="ECO:0000313" key="1">
    <source>
        <dbReference type="EMBL" id="TNN19334.1"/>
    </source>
</evidence>
<proteinExistence type="predicted"/>